<evidence type="ECO:0008006" key="3">
    <source>
        <dbReference type="Google" id="ProtNLM"/>
    </source>
</evidence>
<proteinExistence type="predicted"/>
<evidence type="ECO:0000313" key="2">
    <source>
        <dbReference type="Proteomes" id="UP000214355"/>
    </source>
</evidence>
<evidence type="ECO:0000313" key="1">
    <source>
        <dbReference type="EMBL" id="SDU82508.1"/>
    </source>
</evidence>
<sequence length="67" mass="8308">MSEFSQKFWDRYEHVRYLWRAMTGEGAYDAYVERHRREHPGHEPMSEREFWRARADEAERNVQARCC</sequence>
<dbReference type="AlphaFoldDB" id="A0A1H2LPB2"/>
<dbReference type="EMBL" id="LT629804">
    <property type="protein sequence ID" value="SDU82508.1"/>
    <property type="molecule type" value="Genomic_DNA"/>
</dbReference>
<dbReference type="OrthoDB" id="3541280at2"/>
<name>A0A1H2LPB2_9ACTO</name>
<dbReference type="Proteomes" id="UP000214355">
    <property type="component" value="Chromosome I"/>
</dbReference>
<keyword evidence="2" id="KW-1185">Reference proteome</keyword>
<protein>
    <recommendedName>
        <fullName evidence="3">YbdD/YjiX family protein</fullName>
    </recommendedName>
</protein>
<dbReference type="GeneID" id="65345464"/>
<dbReference type="Pfam" id="PF04328">
    <property type="entry name" value="Sel_put"/>
    <property type="match status" value="1"/>
</dbReference>
<organism evidence="1 2">
    <name type="scientific">Arcanobacterium phocae</name>
    <dbReference type="NCBI Taxonomy" id="131112"/>
    <lineage>
        <taxon>Bacteria</taxon>
        <taxon>Bacillati</taxon>
        <taxon>Actinomycetota</taxon>
        <taxon>Actinomycetes</taxon>
        <taxon>Actinomycetales</taxon>
        <taxon>Actinomycetaceae</taxon>
        <taxon>Arcanobacterium</taxon>
    </lineage>
</organism>
<reference evidence="2" key="1">
    <citation type="submission" date="2016-10" db="EMBL/GenBank/DDBJ databases">
        <authorList>
            <person name="Varghese N."/>
            <person name="Submissions S."/>
        </authorList>
    </citation>
    <scope>NUCLEOTIDE SEQUENCE [LARGE SCALE GENOMIC DNA]</scope>
    <source>
        <strain evidence="2">DSM 10002</strain>
    </source>
</reference>
<accession>A0A1H2LPB2</accession>
<dbReference type="RefSeq" id="WP_091282292.1">
    <property type="nucleotide sequence ID" value="NZ_JABAPH010000002.1"/>
</dbReference>
<dbReference type="STRING" id="131112.SAMN04489737_1747"/>
<gene>
    <name evidence="1" type="ORF">SAMN04489737_1747</name>
</gene>
<dbReference type="InterPro" id="IPR007423">
    <property type="entry name" value="Sel_put"/>
</dbReference>